<dbReference type="GeneID" id="25771842"/>
<proteinExistence type="predicted"/>
<dbReference type="HOGENOM" id="CLU_1619530_0_0_1"/>
<dbReference type="AlphaFoldDB" id="W1QL54"/>
<organism evidence="1 2">
    <name type="scientific">Ogataea parapolymorpha (strain ATCC 26012 / BCRC 20466 / JCM 22074 / NRRL Y-7560 / DL-1)</name>
    <name type="common">Yeast</name>
    <name type="synonym">Hansenula polymorpha</name>
    <dbReference type="NCBI Taxonomy" id="871575"/>
    <lineage>
        <taxon>Eukaryota</taxon>
        <taxon>Fungi</taxon>
        <taxon>Dikarya</taxon>
        <taxon>Ascomycota</taxon>
        <taxon>Saccharomycotina</taxon>
        <taxon>Pichiomycetes</taxon>
        <taxon>Pichiales</taxon>
        <taxon>Pichiaceae</taxon>
        <taxon>Ogataea</taxon>
    </lineage>
</organism>
<name>W1QL54_OGAPD</name>
<reference evidence="1 2" key="1">
    <citation type="journal article" date="2013" name="BMC Genomics">
        <title>Genome sequence and analysis of methylotrophic yeast Hansenula polymorpha DL1.</title>
        <authorList>
            <person name="Ravin N.V."/>
            <person name="Eldarov M.A."/>
            <person name="Kadnikov V.V."/>
            <person name="Beletsky A.V."/>
            <person name="Schneider J."/>
            <person name="Mardanova E.S."/>
            <person name="Smekalova E.M."/>
            <person name="Zvereva M.I."/>
            <person name="Dontsova O.A."/>
            <person name="Mardanov A.V."/>
            <person name="Skryabin K.G."/>
        </authorList>
    </citation>
    <scope>NUCLEOTIDE SEQUENCE [LARGE SCALE GENOMIC DNA]</scope>
    <source>
        <strain evidence="2">ATCC 26012 / BCRC 20466 / JCM 22074 / NRRL Y-7560 / DL-1</strain>
    </source>
</reference>
<evidence type="ECO:0000313" key="1">
    <source>
        <dbReference type="EMBL" id="ESX03081.1"/>
    </source>
</evidence>
<comment type="caution">
    <text evidence="1">The sequence shown here is derived from an EMBL/GenBank/DDBJ whole genome shotgun (WGS) entry which is preliminary data.</text>
</comment>
<dbReference type="Proteomes" id="UP000008673">
    <property type="component" value="Unassembled WGS sequence"/>
</dbReference>
<dbReference type="RefSeq" id="XP_013937492.1">
    <property type="nucleotide sequence ID" value="XM_014082017.1"/>
</dbReference>
<sequence>MLPDIRAQKLAEPLEDSFLQRGQHKTPSGVKMFSNLVLLEQVLADLLDRVDAMAYFPIDGSVDTLASLVRARMVLVVHCSRLLDDFLLCASHDKSVLVFSMCASLDKIIASYQANTPKCGFRLLELVRFILRDNPQTGDNQVCQALVELYKKKPVPNWLKDRYD</sequence>
<evidence type="ECO:0000313" key="2">
    <source>
        <dbReference type="Proteomes" id="UP000008673"/>
    </source>
</evidence>
<accession>W1QL54</accession>
<protein>
    <submittedName>
        <fullName evidence="1">Uncharacterized protein</fullName>
    </submittedName>
</protein>
<gene>
    <name evidence="1" type="ORF">HPODL_02389</name>
</gene>
<dbReference type="EMBL" id="AEOI02000003">
    <property type="protein sequence ID" value="ESX03081.1"/>
    <property type="molecule type" value="Genomic_DNA"/>
</dbReference>
<keyword evidence="2" id="KW-1185">Reference proteome</keyword>
<dbReference type="KEGG" id="opa:HPODL_02389"/>